<dbReference type="PROSITE" id="PS50110">
    <property type="entry name" value="RESPONSE_REGULATORY"/>
    <property type="match status" value="1"/>
</dbReference>
<dbReference type="RefSeq" id="WP_111341900.1">
    <property type="nucleotide sequence ID" value="NZ_QLII01000001.1"/>
</dbReference>
<evidence type="ECO:0000313" key="4">
    <source>
        <dbReference type="Proteomes" id="UP000249016"/>
    </source>
</evidence>
<dbReference type="GO" id="GO:0000160">
    <property type="term" value="P:phosphorelay signal transduction system"/>
    <property type="evidence" value="ECO:0007669"/>
    <property type="project" value="InterPro"/>
</dbReference>
<gene>
    <name evidence="3" type="ORF">HMF3257_10140</name>
</gene>
<dbReference type="Pfam" id="PF00072">
    <property type="entry name" value="Response_reg"/>
    <property type="match status" value="1"/>
</dbReference>
<dbReference type="EMBL" id="QLII01000001">
    <property type="protein sequence ID" value="RAI74535.1"/>
    <property type="molecule type" value="Genomic_DNA"/>
</dbReference>
<dbReference type="InterPro" id="IPR011006">
    <property type="entry name" value="CheY-like_superfamily"/>
</dbReference>
<reference evidence="3 4" key="1">
    <citation type="submission" date="2018-06" db="EMBL/GenBank/DDBJ databases">
        <title>Spirosoma sp. HMF3257 Genome sequencing and assembly.</title>
        <authorList>
            <person name="Kang H."/>
            <person name="Cha I."/>
            <person name="Kim H."/>
            <person name="Kang J."/>
            <person name="Joh K."/>
        </authorList>
    </citation>
    <scope>NUCLEOTIDE SEQUENCE [LARGE SCALE GENOMIC DNA]</scope>
    <source>
        <strain evidence="3 4">HMF3257</strain>
    </source>
</reference>
<evidence type="ECO:0000256" key="1">
    <source>
        <dbReference type="PROSITE-ProRule" id="PRU00169"/>
    </source>
</evidence>
<dbReference type="SUPFAM" id="SSF52172">
    <property type="entry name" value="CheY-like"/>
    <property type="match status" value="1"/>
</dbReference>
<dbReference type="SMART" id="SM00448">
    <property type="entry name" value="REC"/>
    <property type="match status" value="1"/>
</dbReference>
<organism evidence="3 4">
    <name type="scientific">Spirosoma telluris</name>
    <dbReference type="NCBI Taxonomy" id="2183553"/>
    <lineage>
        <taxon>Bacteria</taxon>
        <taxon>Pseudomonadati</taxon>
        <taxon>Bacteroidota</taxon>
        <taxon>Cytophagia</taxon>
        <taxon>Cytophagales</taxon>
        <taxon>Cytophagaceae</taxon>
        <taxon>Spirosoma</taxon>
    </lineage>
</organism>
<dbReference type="AlphaFoldDB" id="A0A327NI81"/>
<dbReference type="InterPro" id="IPR052893">
    <property type="entry name" value="TCS_response_regulator"/>
</dbReference>
<dbReference type="PANTHER" id="PTHR44520">
    <property type="entry name" value="RESPONSE REGULATOR RCP1-RELATED"/>
    <property type="match status" value="1"/>
</dbReference>
<keyword evidence="4" id="KW-1185">Reference proteome</keyword>
<accession>A0A327NI81</accession>
<proteinExistence type="predicted"/>
<keyword evidence="1" id="KW-0597">Phosphoprotein</keyword>
<evidence type="ECO:0000313" key="3">
    <source>
        <dbReference type="EMBL" id="RAI74535.1"/>
    </source>
</evidence>
<feature type="modified residue" description="4-aspartylphosphate" evidence="1">
    <location>
        <position position="73"/>
    </location>
</feature>
<feature type="domain" description="Response regulatory" evidence="2">
    <location>
        <begin position="16"/>
        <end position="141"/>
    </location>
</feature>
<name>A0A327NI81_9BACT</name>
<protein>
    <submittedName>
        <fullName evidence="3">Response regulator</fullName>
    </submittedName>
</protein>
<sequence length="154" mass="18071">MLNVPTSFSSKSPKATILVIEDNADQWFIIHWALLQRFPEVEAIWMQEPTQAMMYLEACMQDIRELPKLILLDLYLPLRQHGWNLLELIKAHSVFREIPVVILSQSNDPEDIAESYTLRSNSYIVKPSGYEKWLACIASFRHYWWESVTLPKFS</sequence>
<dbReference type="Gene3D" id="3.40.50.2300">
    <property type="match status" value="1"/>
</dbReference>
<dbReference type="Proteomes" id="UP000249016">
    <property type="component" value="Unassembled WGS sequence"/>
</dbReference>
<dbReference type="OrthoDB" id="958605at2"/>
<comment type="caution">
    <text evidence="3">The sequence shown here is derived from an EMBL/GenBank/DDBJ whole genome shotgun (WGS) entry which is preliminary data.</text>
</comment>
<evidence type="ECO:0000259" key="2">
    <source>
        <dbReference type="PROSITE" id="PS50110"/>
    </source>
</evidence>
<dbReference type="InterPro" id="IPR001789">
    <property type="entry name" value="Sig_transdc_resp-reg_receiver"/>
</dbReference>